<dbReference type="Pfam" id="PF17677">
    <property type="entry name" value="Glyco_hydro38C2"/>
    <property type="match status" value="1"/>
</dbReference>
<dbReference type="SUPFAM" id="SSF88688">
    <property type="entry name" value="Families 57/38 glycoside transferase middle domain"/>
    <property type="match status" value="1"/>
</dbReference>
<dbReference type="FunFam" id="3.20.110.10:FF:000002">
    <property type="entry name" value="alpha-mannosidase 2C1 isoform X1"/>
    <property type="match status" value="1"/>
</dbReference>
<dbReference type="InterPro" id="IPR011013">
    <property type="entry name" value="Gal_mutarotase_sf_dom"/>
</dbReference>
<protein>
    <submittedName>
        <fullName evidence="6">Alpha-mannosidase</fullName>
    </submittedName>
</protein>
<keyword evidence="3" id="KW-0378">Hydrolase</keyword>
<dbReference type="RefSeq" id="WP_133573887.1">
    <property type="nucleotide sequence ID" value="NZ_SNYR01000004.1"/>
</dbReference>
<evidence type="ECO:0000256" key="1">
    <source>
        <dbReference type="ARBA" id="ARBA00009792"/>
    </source>
</evidence>
<evidence type="ECO:0000313" key="7">
    <source>
        <dbReference type="Proteomes" id="UP000295391"/>
    </source>
</evidence>
<dbReference type="Pfam" id="PF07748">
    <property type="entry name" value="Glyco_hydro_38C"/>
    <property type="match status" value="1"/>
</dbReference>
<dbReference type="CDD" id="cd10789">
    <property type="entry name" value="GH38N_AMII_ER_cytosolic"/>
    <property type="match status" value="1"/>
</dbReference>
<dbReference type="GO" id="GO:0006013">
    <property type="term" value="P:mannose metabolic process"/>
    <property type="evidence" value="ECO:0007669"/>
    <property type="project" value="InterPro"/>
</dbReference>
<dbReference type="PANTHER" id="PTHR46017">
    <property type="entry name" value="ALPHA-MANNOSIDASE 2C1"/>
    <property type="match status" value="1"/>
</dbReference>
<dbReference type="AlphaFoldDB" id="A0A4R6VGJ3"/>
<dbReference type="InterPro" id="IPR015341">
    <property type="entry name" value="Glyco_hydro_38_cen"/>
</dbReference>
<organism evidence="6 7">
    <name type="scientific">Maritalea mobilis</name>
    <dbReference type="NCBI Taxonomy" id="483324"/>
    <lineage>
        <taxon>Bacteria</taxon>
        <taxon>Pseudomonadati</taxon>
        <taxon>Pseudomonadota</taxon>
        <taxon>Alphaproteobacteria</taxon>
        <taxon>Hyphomicrobiales</taxon>
        <taxon>Devosiaceae</taxon>
        <taxon>Maritalea</taxon>
    </lineage>
</organism>
<dbReference type="Gene3D" id="2.60.40.2220">
    <property type="match status" value="1"/>
</dbReference>
<keyword evidence="4" id="KW-0326">Glycosidase</keyword>
<evidence type="ECO:0000256" key="4">
    <source>
        <dbReference type="ARBA" id="ARBA00023295"/>
    </source>
</evidence>
<dbReference type="InterPro" id="IPR028995">
    <property type="entry name" value="Glyco_hydro_57/38_cen_sf"/>
</dbReference>
<dbReference type="InterPro" id="IPR000602">
    <property type="entry name" value="Glyco_hydro_38_N"/>
</dbReference>
<dbReference type="Pfam" id="PF01074">
    <property type="entry name" value="Glyco_hydro_38N"/>
    <property type="match status" value="1"/>
</dbReference>
<comment type="similarity">
    <text evidence="1">Belongs to the glycosyl hydrolase 38 family.</text>
</comment>
<dbReference type="OrthoDB" id="9772207at2"/>
<dbReference type="GO" id="GO:0004559">
    <property type="term" value="F:alpha-mannosidase activity"/>
    <property type="evidence" value="ECO:0007669"/>
    <property type="project" value="InterPro"/>
</dbReference>
<reference evidence="6 7" key="1">
    <citation type="submission" date="2019-03" db="EMBL/GenBank/DDBJ databases">
        <title>Genomic Encyclopedia of Type Strains, Phase III (KMG-III): the genomes of soil and plant-associated and newly described type strains.</title>
        <authorList>
            <person name="Whitman W."/>
        </authorList>
    </citation>
    <scope>NUCLEOTIDE SEQUENCE [LARGE SCALE GENOMIC DNA]</scope>
    <source>
        <strain evidence="6 7">CGMCC 1.7002</strain>
    </source>
</reference>
<sequence length="1039" mass="117422">MHNQKQEQKLNHYLNLLKQMAWREAVAHVPLHEWQGEAGASDVLGMEWQSWPQVEGDFAWGTPAGHHWFAGQLSVPQTDAGITPYLKLVAKNEILLGRTDPQCQVYLDGEFCQAFDGFHRELYLPKAQQATGTATIHINAYTAEIERQLGIGLVWCEQHDDAADLYYDLAISFEAARRLDENDARRHHLFIIIDRAFACLDLRARDEAFSASARKALTIAKDLFGADPHAPTISAVGHTHIDVAWLWPISQTREKMVRSMSTACKLMDEYPDFVFMYNQCILFEWLKEDAPELFERIKKHVKSGQFEIEGAMWLEPDVNIISGESLVRQILRGVKFQQDEFGITPRVLWLPDTFGYTAAIPQLMAQTGLNIFVTSKCSWNDTNRMPYDTFEWQGIDGTNVTAYLITAQTDDKGHRGDHRTDYGPHLDVSSTVGAWNRYEPKALNQNVLVPFGHGDGGGGPCKVMLENAKRMEKGVPGLPKLKLEGIRPYFDRLRQTISESETDFPRWVGELYLEYHRGTLTSLAKNKRNNANGEHLLRELELLSVLAKLNGEAIDDALAEIDALWKILMLNQFHDILPGTSIPEVYDDSDRDYAELFARGEKLRTRLGALVFGEGVHLLNSVGVTRRNRLAQLEGDVAAIDFGAGPCATQKIHRADGTAFDAAPVAKLAPFQSLKPAEAQHAADDITELSVSETHLENAFVRVDLNPQGDITSIFDKQSQRQLLRDGKLGNQLRVYEDKPLNWDAWDIDWFHEEKSWLVEGPSEIEVIETGPHRAAIRLERTYNQSRLVQIISLQADARQLEFDFFADWKESQSLLKAEFDFDVLSDQIKSQIQFGHVTRPTHRNTSWDRARFEASMHRWVAFDEADFAIGVLNDCKYGYSAKDTHFGLTLIKSGIYPHPTADQEHHMCRYALTVSEGLDRLETINQRALDFAVPLQLSGGNFATTPQTSPSALIQFEQDNVVLHAAKVSEDGQHIVFRLCEESGKRTRLTAKLDDRLGEVHITNLLEQKSTQCVRSQTGEIELELKPFEILTLAAALV</sequence>
<dbReference type="Pfam" id="PF09261">
    <property type="entry name" value="Alpha-mann_mid"/>
    <property type="match status" value="1"/>
</dbReference>
<dbReference type="SUPFAM" id="SSF88713">
    <property type="entry name" value="Glycoside hydrolase/deacetylase"/>
    <property type="match status" value="1"/>
</dbReference>
<dbReference type="InterPro" id="IPR011330">
    <property type="entry name" value="Glyco_hydro/deAcase_b/a-brl"/>
</dbReference>
<keyword evidence="7" id="KW-1185">Reference proteome</keyword>
<dbReference type="GO" id="GO:0046872">
    <property type="term" value="F:metal ion binding"/>
    <property type="evidence" value="ECO:0007669"/>
    <property type="project" value="UniProtKB-KW"/>
</dbReference>
<accession>A0A4R6VGJ3</accession>
<evidence type="ECO:0000256" key="2">
    <source>
        <dbReference type="ARBA" id="ARBA00022723"/>
    </source>
</evidence>
<dbReference type="Gene3D" id="1.20.1270.50">
    <property type="entry name" value="Glycoside hydrolase family 38, central domain"/>
    <property type="match status" value="1"/>
</dbReference>
<dbReference type="PANTHER" id="PTHR46017:SF1">
    <property type="entry name" value="ALPHA-MANNOSIDASE 2C1"/>
    <property type="match status" value="1"/>
</dbReference>
<dbReference type="InterPro" id="IPR037094">
    <property type="entry name" value="Glyco_hydro_38_cen_sf"/>
</dbReference>
<dbReference type="SMART" id="SM00872">
    <property type="entry name" value="Alpha-mann_mid"/>
    <property type="match status" value="1"/>
</dbReference>
<dbReference type="Proteomes" id="UP000295391">
    <property type="component" value="Unassembled WGS sequence"/>
</dbReference>
<dbReference type="GO" id="GO:0030246">
    <property type="term" value="F:carbohydrate binding"/>
    <property type="evidence" value="ECO:0007669"/>
    <property type="project" value="InterPro"/>
</dbReference>
<dbReference type="FunFam" id="1.20.1270.50:FF:000004">
    <property type="entry name" value="alpha-mannosidase 2C1 isoform X1"/>
    <property type="match status" value="1"/>
</dbReference>
<evidence type="ECO:0000259" key="5">
    <source>
        <dbReference type="SMART" id="SM00872"/>
    </source>
</evidence>
<gene>
    <name evidence="6" type="ORF">ATL17_3281</name>
</gene>
<feature type="domain" description="Glycoside hydrolase family 38 central" evidence="5">
    <location>
        <begin position="514"/>
        <end position="593"/>
    </location>
</feature>
<proteinExistence type="inferred from homology"/>
<keyword evidence="2" id="KW-0479">Metal-binding</keyword>
<dbReference type="InterPro" id="IPR041147">
    <property type="entry name" value="GH38_C"/>
</dbReference>
<dbReference type="SUPFAM" id="SSF74650">
    <property type="entry name" value="Galactose mutarotase-like"/>
    <property type="match status" value="1"/>
</dbReference>
<dbReference type="GO" id="GO:0009313">
    <property type="term" value="P:oligosaccharide catabolic process"/>
    <property type="evidence" value="ECO:0007669"/>
    <property type="project" value="TreeGrafter"/>
</dbReference>
<dbReference type="Gene3D" id="2.70.98.30">
    <property type="entry name" value="Golgi alpha-mannosidase II, domain 4"/>
    <property type="match status" value="1"/>
</dbReference>
<comment type="caution">
    <text evidence="6">The sequence shown here is derived from an EMBL/GenBank/DDBJ whole genome shotgun (WGS) entry which is preliminary data.</text>
</comment>
<evidence type="ECO:0000256" key="3">
    <source>
        <dbReference type="ARBA" id="ARBA00022801"/>
    </source>
</evidence>
<dbReference type="InterPro" id="IPR027291">
    <property type="entry name" value="Glyco_hydro_38_N_sf"/>
</dbReference>
<evidence type="ECO:0000313" key="6">
    <source>
        <dbReference type="EMBL" id="TDQ60394.1"/>
    </source>
</evidence>
<dbReference type="EMBL" id="SNYR01000004">
    <property type="protein sequence ID" value="TDQ60394.1"/>
    <property type="molecule type" value="Genomic_DNA"/>
</dbReference>
<name>A0A4R6VGJ3_9HYPH</name>
<dbReference type="InterPro" id="IPR011682">
    <property type="entry name" value="Glyco_hydro_38_C"/>
</dbReference>
<dbReference type="Gene3D" id="3.20.110.10">
    <property type="entry name" value="Glycoside hydrolase 38, N terminal domain"/>
    <property type="match status" value="1"/>
</dbReference>